<dbReference type="GO" id="GO:0047617">
    <property type="term" value="F:fatty acyl-CoA hydrolase activity"/>
    <property type="evidence" value="ECO:0007669"/>
    <property type="project" value="InterPro"/>
</dbReference>
<evidence type="ECO:0000313" key="5">
    <source>
        <dbReference type="EMBL" id="GMH50005.1"/>
    </source>
</evidence>
<dbReference type="OrthoDB" id="68328at2759"/>
<dbReference type="SUPFAM" id="SSF54637">
    <property type="entry name" value="Thioesterase/thiol ester dehydrase-isomerase"/>
    <property type="match status" value="2"/>
</dbReference>
<accession>A0A9W6ZH84</accession>
<evidence type="ECO:0000256" key="1">
    <source>
        <dbReference type="ARBA" id="ARBA00006538"/>
    </source>
</evidence>
<evidence type="ECO:0000259" key="3">
    <source>
        <dbReference type="Pfam" id="PF02551"/>
    </source>
</evidence>
<sequence>MSSQISRTLTLAERTAGLVKHVDVDQVLRRVNSSISVGHSVDLGWGRVYGGQTMAQALSAAQNLAGESRNLHQLSCHFLRPGDVKHDIEFEADLLADGKSFAVAHVRALQKGKSILTLTASLQTPEEGLDHQYQHRFSRDGKNLRPEWKKPQELESIFEHMQPYVKDIPAPLRPLYEHPQPIEVRPSEFIPPWEKASRPPVRANWVKSRLALPSDPRVHQRLLTYISDWGLLETSVFPHEGVGMWMPNMQMASLSHSMVFHRDFKLDEQWLCHAMYSPTSSGGRGYSLGEFWTEDGDLIASTSQEGLIRVN</sequence>
<proteinExistence type="inferred from homology"/>
<name>A0A9W6ZH84_9STRA</name>
<evidence type="ECO:0000256" key="2">
    <source>
        <dbReference type="ARBA" id="ARBA00022801"/>
    </source>
</evidence>
<gene>
    <name evidence="5" type="ORF">TrRE_jg4478</name>
</gene>
<evidence type="ECO:0000259" key="4">
    <source>
        <dbReference type="Pfam" id="PF13622"/>
    </source>
</evidence>
<dbReference type="GO" id="GO:0005829">
    <property type="term" value="C:cytosol"/>
    <property type="evidence" value="ECO:0007669"/>
    <property type="project" value="TreeGrafter"/>
</dbReference>
<keyword evidence="6" id="KW-1185">Reference proteome</keyword>
<reference evidence="5" key="1">
    <citation type="submission" date="2022-07" db="EMBL/GenBank/DDBJ databases">
        <title>Genome analysis of Parmales, a sister group of diatoms, reveals the evolutionary specialization of diatoms from phago-mixotrophs to photoautotrophs.</title>
        <authorList>
            <person name="Ban H."/>
            <person name="Sato S."/>
            <person name="Yoshikawa S."/>
            <person name="Kazumasa Y."/>
            <person name="Nakamura Y."/>
            <person name="Ichinomiya M."/>
            <person name="Saitoh K."/>
            <person name="Sato N."/>
            <person name="Blanc-Mathieu R."/>
            <person name="Endo H."/>
            <person name="Kuwata A."/>
            <person name="Ogata H."/>
        </authorList>
    </citation>
    <scope>NUCLEOTIDE SEQUENCE</scope>
</reference>
<dbReference type="CDD" id="cd03445">
    <property type="entry name" value="Thioesterase_II_repeat2"/>
    <property type="match status" value="1"/>
</dbReference>
<dbReference type="InterPro" id="IPR029069">
    <property type="entry name" value="HotDog_dom_sf"/>
</dbReference>
<dbReference type="CDD" id="cd03444">
    <property type="entry name" value="Thioesterase_II_repeat1"/>
    <property type="match status" value="1"/>
</dbReference>
<comment type="caution">
    <text evidence="5">The sequence shown here is derived from an EMBL/GenBank/DDBJ whole genome shotgun (WGS) entry which is preliminary data.</text>
</comment>
<comment type="similarity">
    <text evidence="1">Belongs to the C/M/P thioester hydrolase family.</text>
</comment>
<dbReference type="AlphaFoldDB" id="A0A9W6ZH84"/>
<dbReference type="PANTHER" id="PTHR11066:SF34">
    <property type="entry name" value="ACYL-COENZYME A THIOESTERASE 8"/>
    <property type="match status" value="1"/>
</dbReference>
<dbReference type="Gene3D" id="2.40.160.210">
    <property type="entry name" value="Acyl-CoA thioesterase, double hotdog domain"/>
    <property type="match status" value="1"/>
</dbReference>
<dbReference type="InterPro" id="IPR003703">
    <property type="entry name" value="Acyl_CoA_thio"/>
</dbReference>
<dbReference type="InterPro" id="IPR049449">
    <property type="entry name" value="TesB_ACOT8-like_N"/>
</dbReference>
<dbReference type="GO" id="GO:0006637">
    <property type="term" value="P:acyl-CoA metabolic process"/>
    <property type="evidence" value="ECO:0007669"/>
    <property type="project" value="InterPro"/>
</dbReference>
<feature type="domain" description="Acyl-CoA thioesterase 2 C-terminal" evidence="3">
    <location>
        <begin position="201"/>
        <end position="307"/>
    </location>
</feature>
<dbReference type="Pfam" id="PF02551">
    <property type="entry name" value="Acyl_CoA_thio"/>
    <property type="match status" value="1"/>
</dbReference>
<evidence type="ECO:0000313" key="6">
    <source>
        <dbReference type="Proteomes" id="UP001165082"/>
    </source>
</evidence>
<dbReference type="PANTHER" id="PTHR11066">
    <property type="entry name" value="ACYL-COA THIOESTERASE"/>
    <property type="match status" value="1"/>
</dbReference>
<dbReference type="Pfam" id="PF13622">
    <property type="entry name" value="4HBT_3"/>
    <property type="match status" value="1"/>
</dbReference>
<dbReference type="Proteomes" id="UP001165082">
    <property type="component" value="Unassembled WGS sequence"/>
</dbReference>
<keyword evidence="2" id="KW-0378">Hydrolase</keyword>
<organism evidence="5 6">
    <name type="scientific">Triparma retinervis</name>
    <dbReference type="NCBI Taxonomy" id="2557542"/>
    <lineage>
        <taxon>Eukaryota</taxon>
        <taxon>Sar</taxon>
        <taxon>Stramenopiles</taxon>
        <taxon>Ochrophyta</taxon>
        <taxon>Bolidophyceae</taxon>
        <taxon>Parmales</taxon>
        <taxon>Triparmaceae</taxon>
        <taxon>Triparma</taxon>
    </lineage>
</organism>
<dbReference type="GO" id="GO:0009062">
    <property type="term" value="P:fatty acid catabolic process"/>
    <property type="evidence" value="ECO:0007669"/>
    <property type="project" value="TreeGrafter"/>
</dbReference>
<feature type="domain" description="Acyl-CoA thioesterase-like N-terminal HotDog" evidence="4">
    <location>
        <begin position="45"/>
        <end position="122"/>
    </location>
</feature>
<dbReference type="InterPro" id="IPR042171">
    <property type="entry name" value="Acyl-CoA_hotdog"/>
</dbReference>
<evidence type="ECO:0008006" key="7">
    <source>
        <dbReference type="Google" id="ProtNLM"/>
    </source>
</evidence>
<dbReference type="EMBL" id="BRXZ01004497">
    <property type="protein sequence ID" value="GMH50005.1"/>
    <property type="molecule type" value="Genomic_DNA"/>
</dbReference>
<dbReference type="InterPro" id="IPR025652">
    <property type="entry name" value="TesB_C"/>
</dbReference>
<protein>
    <recommendedName>
        <fullName evidence="7">Acyl-CoA thioesterase II</fullName>
    </recommendedName>
</protein>